<dbReference type="Gene3D" id="3.40.50.620">
    <property type="entry name" value="HUPs"/>
    <property type="match status" value="1"/>
</dbReference>
<protein>
    <recommendedName>
        <fullName evidence="8">Pantothenate synthetase</fullName>
        <shortName evidence="8">PS</shortName>
        <ecNumber evidence="8">6.3.2.1</ecNumber>
    </recommendedName>
    <alternativeName>
        <fullName evidence="8">Pantoate--beta-alanine ligase</fullName>
    </alternativeName>
    <alternativeName>
        <fullName evidence="8">Pantoate-activating enzyme</fullName>
    </alternativeName>
</protein>
<comment type="catalytic activity">
    <reaction evidence="7 8">
        <text>(R)-pantoate + beta-alanine + ATP = (R)-pantothenate + AMP + diphosphate + H(+)</text>
        <dbReference type="Rhea" id="RHEA:10912"/>
        <dbReference type="ChEBI" id="CHEBI:15378"/>
        <dbReference type="ChEBI" id="CHEBI:15980"/>
        <dbReference type="ChEBI" id="CHEBI:29032"/>
        <dbReference type="ChEBI" id="CHEBI:30616"/>
        <dbReference type="ChEBI" id="CHEBI:33019"/>
        <dbReference type="ChEBI" id="CHEBI:57966"/>
        <dbReference type="ChEBI" id="CHEBI:456215"/>
        <dbReference type="EC" id="6.3.2.1"/>
    </reaction>
</comment>
<dbReference type="SUPFAM" id="SSF52374">
    <property type="entry name" value="Nucleotidylyl transferase"/>
    <property type="match status" value="1"/>
</dbReference>
<evidence type="ECO:0000256" key="6">
    <source>
        <dbReference type="ARBA" id="ARBA00022840"/>
    </source>
</evidence>
<dbReference type="CDD" id="cd00560">
    <property type="entry name" value="PanC"/>
    <property type="match status" value="1"/>
</dbReference>
<organism evidence="9 10">
    <name type="scientific">Psychromonas arctica</name>
    <dbReference type="NCBI Taxonomy" id="168275"/>
    <lineage>
        <taxon>Bacteria</taxon>
        <taxon>Pseudomonadati</taxon>
        <taxon>Pseudomonadota</taxon>
        <taxon>Gammaproteobacteria</taxon>
        <taxon>Alteromonadales</taxon>
        <taxon>Psychromonadaceae</taxon>
        <taxon>Psychromonas</taxon>
    </lineage>
</organism>
<feature type="binding site" evidence="8">
    <location>
        <position position="61"/>
    </location>
    <ligand>
        <name>(R)-pantoate</name>
        <dbReference type="ChEBI" id="CHEBI:15980"/>
    </ligand>
</feature>
<dbReference type="EC" id="6.3.2.1" evidence="8"/>
<dbReference type="InterPro" id="IPR004821">
    <property type="entry name" value="Cyt_trans-like"/>
</dbReference>
<comment type="subunit">
    <text evidence="8">Homodimer.</text>
</comment>
<keyword evidence="3 8" id="KW-0436">Ligase</keyword>
<keyword evidence="4 8" id="KW-0566">Pantothenate biosynthesis</keyword>
<dbReference type="NCBIfam" id="TIGR00018">
    <property type="entry name" value="panC"/>
    <property type="match status" value="1"/>
</dbReference>
<comment type="caution">
    <text evidence="9">The sequence shown here is derived from an EMBL/GenBank/DDBJ whole genome shotgun (WGS) entry which is preliminary data.</text>
</comment>
<feature type="binding site" evidence="8">
    <location>
        <begin position="186"/>
        <end position="189"/>
    </location>
    <ligand>
        <name>ATP</name>
        <dbReference type="ChEBI" id="CHEBI:30616"/>
    </ligand>
</feature>
<dbReference type="InterPro" id="IPR042176">
    <property type="entry name" value="Pantoate_ligase_C"/>
</dbReference>
<dbReference type="Proteomes" id="UP001366060">
    <property type="component" value="Unassembled WGS sequence"/>
</dbReference>
<proteinExistence type="inferred from homology"/>
<dbReference type="Pfam" id="PF02569">
    <property type="entry name" value="Pantoate_ligase"/>
    <property type="match status" value="1"/>
</dbReference>
<feature type="binding site" evidence="8">
    <location>
        <begin position="149"/>
        <end position="152"/>
    </location>
    <ligand>
        <name>ATP</name>
        <dbReference type="ChEBI" id="CHEBI:30616"/>
    </ligand>
</feature>
<evidence type="ECO:0000256" key="8">
    <source>
        <dbReference type="HAMAP-Rule" id="MF_00158"/>
    </source>
</evidence>
<feature type="binding site" evidence="8">
    <location>
        <position position="155"/>
    </location>
    <ligand>
        <name>(R)-pantoate</name>
        <dbReference type="ChEBI" id="CHEBI:15980"/>
    </ligand>
</feature>
<gene>
    <name evidence="8 9" type="primary">panC</name>
    <name evidence="9" type="ORF">V6255_06815</name>
</gene>
<keyword evidence="5 8" id="KW-0547">Nucleotide-binding</keyword>
<comment type="subcellular location">
    <subcellularLocation>
        <location evidence="8">Cytoplasm</location>
    </subcellularLocation>
</comment>
<feature type="binding site" evidence="8">
    <location>
        <position position="61"/>
    </location>
    <ligand>
        <name>beta-alanine</name>
        <dbReference type="ChEBI" id="CHEBI:57966"/>
    </ligand>
</feature>
<comment type="function">
    <text evidence="8">Catalyzes the condensation of pantoate with beta-alanine in an ATP-dependent reaction via a pantoyl-adenylate intermediate.</text>
</comment>
<keyword evidence="8" id="KW-0963">Cytoplasm</keyword>
<dbReference type="PANTHER" id="PTHR21299">
    <property type="entry name" value="CYTIDYLATE KINASE/PANTOATE-BETA-ALANINE LIGASE"/>
    <property type="match status" value="1"/>
</dbReference>
<evidence type="ECO:0000313" key="9">
    <source>
        <dbReference type="EMBL" id="MEL0658852.1"/>
    </source>
</evidence>
<dbReference type="InterPro" id="IPR003721">
    <property type="entry name" value="Pantoate_ligase"/>
</dbReference>
<evidence type="ECO:0000313" key="10">
    <source>
        <dbReference type="Proteomes" id="UP001366060"/>
    </source>
</evidence>
<evidence type="ECO:0000256" key="7">
    <source>
        <dbReference type="ARBA" id="ARBA00048258"/>
    </source>
</evidence>
<dbReference type="Gene3D" id="3.30.1300.10">
    <property type="entry name" value="Pantoate-beta-alanine ligase, C-terminal domain"/>
    <property type="match status" value="1"/>
</dbReference>
<dbReference type="EMBL" id="JBAKBA010000012">
    <property type="protein sequence ID" value="MEL0658852.1"/>
    <property type="molecule type" value="Genomic_DNA"/>
</dbReference>
<feature type="binding site" evidence="8">
    <location>
        <position position="178"/>
    </location>
    <ligand>
        <name>ATP</name>
        <dbReference type="ChEBI" id="CHEBI:30616"/>
    </ligand>
</feature>
<dbReference type="GO" id="GO:0004592">
    <property type="term" value="F:pantoate-beta-alanine ligase activity"/>
    <property type="evidence" value="ECO:0007669"/>
    <property type="project" value="UniProtKB-EC"/>
</dbReference>
<dbReference type="HAMAP" id="MF_00158">
    <property type="entry name" value="PanC"/>
    <property type="match status" value="1"/>
</dbReference>
<evidence type="ECO:0000256" key="2">
    <source>
        <dbReference type="ARBA" id="ARBA00009256"/>
    </source>
</evidence>
<sequence length="284" mass="30952">MQVIQDPTLLRSEIKKLKQQGAQVSFVPTMGNLHQGHLTLVKAGQQHADISVVSIFVNPMQFNNQSDLDNYPKTLAEDCAKLEQAGVDIVFTPSANVIYPNGLNAQTFIEVPGMSDCLEGELRPGHFRGVSTIVTKLFNLVQPDVACFGEKDFQQLSIIQQMVTDLAMPINIIPVATVREASGLAMSSRNGKLSADEKLIAPKLAEVMNNLGKSVQSNLENYKQSIMDASQALDQLGFKTDKIHVVDPITLAPLNAASKQAVVLMAAFLGETRLIDNLVVNLRQ</sequence>
<comment type="pathway">
    <text evidence="1 8">Cofactor biosynthesis; (R)-pantothenate biosynthesis; (R)-pantothenate from (R)-pantoate and beta-alanine: step 1/1.</text>
</comment>
<evidence type="ECO:0000256" key="4">
    <source>
        <dbReference type="ARBA" id="ARBA00022655"/>
    </source>
</evidence>
<dbReference type="InterPro" id="IPR014729">
    <property type="entry name" value="Rossmann-like_a/b/a_fold"/>
</dbReference>
<comment type="similarity">
    <text evidence="2 8">Belongs to the pantothenate synthetase family.</text>
</comment>
<dbReference type="NCBIfam" id="TIGR00125">
    <property type="entry name" value="cyt_tran_rel"/>
    <property type="match status" value="1"/>
</dbReference>
<comment type="miscellaneous">
    <text evidence="8">The reaction proceeds by a bi uni uni bi ping pong mechanism.</text>
</comment>
<feature type="active site" description="Proton donor" evidence="8">
    <location>
        <position position="37"/>
    </location>
</feature>
<accession>A0ABU9HB27</accession>
<keyword evidence="10" id="KW-1185">Reference proteome</keyword>
<dbReference type="RefSeq" id="WP_341627479.1">
    <property type="nucleotide sequence ID" value="NZ_JBAKBA010000012.1"/>
</dbReference>
<dbReference type="PANTHER" id="PTHR21299:SF1">
    <property type="entry name" value="PANTOATE--BETA-ALANINE LIGASE"/>
    <property type="match status" value="1"/>
</dbReference>
<reference evidence="9 10" key="1">
    <citation type="submission" date="2024-02" db="EMBL/GenBank/DDBJ databases">
        <title>Bacteria isolated from the canopy kelp, Nereocystis luetkeana.</title>
        <authorList>
            <person name="Pfister C.A."/>
            <person name="Younker I.T."/>
            <person name="Light S.H."/>
        </authorList>
    </citation>
    <scope>NUCLEOTIDE SEQUENCE [LARGE SCALE GENOMIC DNA]</scope>
    <source>
        <strain evidence="9 10">TI.2.07</strain>
    </source>
</reference>
<evidence type="ECO:0000256" key="5">
    <source>
        <dbReference type="ARBA" id="ARBA00022741"/>
    </source>
</evidence>
<name>A0ABU9HB27_9GAMM</name>
<evidence type="ECO:0000256" key="3">
    <source>
        <dbReference type="ARBA" id="ARBA00022598"/>
    </source>
</evidence>
<keyword evidence="6 8" id="KW-0067">ATP-binding</keyword>
<evidence type="ECO:0000256" key="1">
    <source>
        <dbReference type="ARBA" id="ARBA00004990"/>
    </source>
</evidence>
<feature type="binding site" evidence="8">
    <location>
        <begin position="30"/>
        <end position="37"/>
    </location>
    <ligand>
        <name>ATP</name>
        <dbReference type="ChEBI" id="CHEBI:30616"/>
    </ligand>
</feature>